<evidence type="ECO:0000256" key="6">
    <source>
        <dbReference type="SAM" id="MobiDB-lite"/>
    </source>
</evidence>
<dbReference type="Proteomes" id="UP001642501">
    <property type="component" value="Unassembled WGS sequence"/>
</dbReference>
<evidence type="ECO:0000256" key="1">
    <source>
        <dbReference type="ARBA" id="ARBA00001974"/>
    </source>
</evidence>
<dbReference type="Pfam" id="PF01494">
    <property type="entry name" value="FAD_binding_3"/>
    <property type="match status" value="1"/>
</dbReference>
<evidence type="ECO:0000256" key="7">
    <source>
        <dbReference type="SAM" id="Phobius"/>
    </source>
</evidence>
<comment type="cofactor">
    <cofactor evidence="1">
        <name>FAD</name>
        <dbReference type="ChEBI" id="CHEBI:57692"/>
    </cofactor>
</comment>
<dbReference type="PANTHER" id="PTHR47178:SF6">
    <property type="entry name" value="FAD-BINDING DOMAIN-CONTAINING PROTEIN"/>
    <property type="match status" value="1"/>
</dbReference>
<reference evidence="9 10" key="1">
    <citation type="submission" date="2024-01" db="EMBL/GenBank/DDBJ databases">
        <authorList>
            <person name="Allen C."/>
            <person name="Tagirdzhanova G."/>
        </authorList>
    </citation>
    <scope>NUCLEOTIDE SEQUENCE [LARGE SCALE GENOMIC DNA]</scope>
    <source>
        <strain evidence="9 10">CBS 573.63</strain>
    </source>
</reference>
<dbReference type="PRINTS" id="PR00420">
    <property type="entry name" value="RNGMNOXGNASE"/>
</dbReference>
<keyword evidence="5" id="KW-0503">Monooxygenase</keyword>
<keyword evidence="3" id="KW-0274">FAD</keyword>
<dbReference type="Gene3D" id="3.50.50.60">
    <property type="entry name" value="FAD/NAD(P)-binding domain"/>
    <property type="match status" value="1"/>
</dbReference>
<keyword evidence="10" id="KW-1185">Reference proteome</keyword>
<keyword evidence="7" id="KW-0812">Transmembrane</keyword>
<feature type="transmembrane region" description="Helical" evidence="7">
    <location>
        <begin position="6"/>
        <end position="27"/>
    </location>
</feature>
<accession>A0ABP0DZ96</accession>
<evidence type="ECO:0000256" key="4">
    <source>
        <dbReference type="ARBA" id="ARBA00023002"/>
    </source>
</evidence>
<comment type="caution">
    <text evidence="9">The sequence shown here is derived from an EMBL/GenBank/DDBJ whole genome shotgun (WGS) entry which is preliminary data.</text>
</comment>
<evidence type="ECO:0000313" key="10">
    <source>
        <dbReference type="Proteomes" id="UP001642501"/>
    </source>
</evidence>
<evidence type="ECO:0000259" key="8">
    <source>
        <dbReference type="Pfam" id="PF01494"/>
    </source>
</evidence>
<dbReference type="PANTHER" id="PTHR47178">
    <property type="entry name" value="MONOOXYGENASE, FAD-BINDING"/>
    <property type="match status" value="1"/>
</dbReference>
<dbReference type="EMBL" id="CAWUOM010000136">
    <property type="protein sequence ID" value="CAK7273529.1"/>
    <property type="molecule type" value="Genomic_DNA"/>
</dbReference>
<proteinExistence type="predicted"/>
<dbReference type="CDD" id="cd09854">
    <property type="entry name" value="PIN_VapC-like"/>
    <property type="match status" value="1"/>
</dbReference>
<evidence type="ECO:0000256" key="3">
    <source>
        <dbReference type="ARBA" id="ARBA00022827"/>
    </source>
</evidence>
<evidence type="ECO:0000256" key="5">
    <source>
        <dbReference type="ARBA" id="ARBA00023033"/>
    </source>
</evidence>
<organism evidence="9 10">
    <name type="scientific">Sporothrix epigloea</name>
    <dbReference type="NCBI Taxonomy" id="1892477"/>
    <lineage>
        <taxon>Eukaryota</taxon>
        <taxon>Fungi</taxon>
        <taxon>Dikarya</taxon>
        <taxon>Ascomycota</taxon>
        <taxon>Pezizomycotina</taxon>
        <taxon>Sordariomycetes</taxon>
        <taxon>Sordariomycetidae</taxon>
        <taxon>Ophiostomatales</taxon>
        <taxon>Ophiostomataceae</taxon>
        <taxon>Sporothrix</taxon>
    </lineage>
</organism>
<name>A0ABP0DZ96_9PEZI</name>
<keyword evidence="2" id="KW-0285">Flavoprotein</keyword>
<feature type="region of interest" description="Disordered" evidence="6">
    <location>
        <begin position="372"/>
        <end position="392"/>
    </location>
</feature>
<keyword evidence="7" id="KW-0472">Membrane</keyword>
<keyword evidence="4" id="KW-0560">Oxidoreductase</keyword>
<evidence type="ECO:0000256" key="2">
    <source>
        <dbReference type="ARBA" id="ARBA00022630"/>
    </source>
</evidence>
<dbReference type="InterPro" id="IPR002938">
    <property type="entry name" value="FAD-bd"/>
</dbReference>
<sequence>MSSAAPGMPHVLIIGAGIGGLFLAQFLRKQGVSFDIFERDASPDARFPGWAIGLNMLDGFESHMPDDVPPLRTANHLLPLDLPSQFIMYPPGGMRLGIEDTPTTPCVRVNRKRLRSLLLTGFSPTVTAHFDDGTSATGGLLVGADGTWSKTREHVLSCSNRETLKAVPIAMISGETMLCNDESDKGSFLDKQLRLAYSGYVAVRPGHTFFCGVDRVSPEGNAVSFYWFLYTKDETAAAADHWLRTATKEEKYAQVLKVAESVQFEPRHTEILRQSTPDNVNEAFSLYYDAILETLPVQGRRILLIGDAAHPTTPFRGEGAIVAINDALQLSKLLAEAASSGLDNAALQSRLEQFQDEVTKRGAAVVQMSRDAVLGPGGPANPANNQKPRGWGFEIRPIAESTRPLGLSKVAAQ</sequence>
<gene>
    <name evidence="9" type="ORF">SEPCBS57363_005696</name>
</gene>
<evidence type="ECO:0000313" key="9">
    <source>
        <dbReference type="EMBL" id="CAK7273529.1"/>
    </source>
</evidence>
<dbReference type="Pfam" id="PF13450">
    <property type="entry name" value="NAD_binding_8"/>
    <property type="match status" value="1"/>
</dbReference>
<protein>
    <recommendedName>
        <fullName evidence="8">FAD-binding domain-containing protein</fullName>
    </recommendedName>
</protein>
<keyword evidence="7" id="KW-1133">Transmembrane helix</keyword>
<feature type="domain" description="FAD-binding" evidence="8">
    <location>
        <begin position="136"/>
        <end position="368"/>
    </location>
</feature>
<dbReference type="SUPFAM" id="SSF51905">
    <property type="entry name" value="FAD/NAD(P)-binding domain"/>
    <property type="match status" value="1"/>
</dbReference>
<dbReference type="InterPro" id="IPR036188">
    <property type="entry name" value="FAD/NAD-bd_sf"/>
</dbReference>